<reference evidence="1" key="3">
    <citation type="submission" date="2022-06" db="UniProtKB">
        <authorList>
            <consortium name="EnsemblPlants"/>
        </authorList>
    </citation>
    <scope>IDENTIFICATION</scope>
</reference>
<sequence length="73" mass="8648">MRHAASHPDMYRASRFLAWNQIQHILYFRPFRIACKSDEEIRIASRTTNRHGILLEYLFPFSSSFLPCCSDNI</sequence>
<dbReference type="EnsemblPlants" id="TuG1812G0100001755.01.T03">
    <property type="protein sequence ID" value="TuG1812G0100001755.01.T03"/>
    <property type="gene ID" value="TuG1812G0100001755.01"/>
</dbReference>
<dbReference type="EnsemblPlants" id="TuG1812G0100001755.01.T02">
    <property type="protein sequence ID" value="TuG1812G0100001755.01.T02"/>
    <property type="gene ID" value="TuG1812G0100001755.01"/>
</dbReference>
<dbReference type="EnsemblPlants" id="TuG1812G0100001677.01.T03">
    <property type="protein sequence ID" value="TuG1812G0100001677.01.T03"/>
    <property type="gene ID" value="TuG1812G0100001677.01"/>
</dbReference>
<dbReference type="EnsemblPlants" id="TuG1812G0100001677.01.T04">
    <property type="protein sequence ID" value="TuG1812G0100001677.01.T04"/>
    <property type="gene ID" value="TuG1812G0100001677.01"/>
</dbReference>
<dbReference type="EnsemblPlants" id="TuG1812G0100001756.01.T04">
    <property type="protein sequence ID" value="TuG1812G0100001756.01.T04"/>
    <property type="gene ID" value="TuG1812G0100001756.01"/>
</dbReference>
<reference evidence="2" key="1">
    <citation type="journal article" date="2013" name="Nature">
        <title>Draft genome of the wheat A-genome progenitor Triticum urartu.</title>
        <authorList>
            <person name="Ling H.Q."/>
            <person name="Zhao S."/>
            <person name="Liu D."/>
            <person name="Wang J."/>
            <person name="Sun H."/>
            <person name="Zhang C."/>
            <person name="Fan H."/>
            <person name="Li D."/>
            <person name="Dong L."/>
            <person name="Tao Y."/>
            <person name="Gao C."/>
            <person name="Wu H."/>
            <person name="Li Y."/>
            <person name="Cui Y."/>
            <person name="Guo X."/>
            <person name="Zheng S."/>
            <person name="Wang B."/>
            <person name="Yu K."/>
            <person name="Liang Q."/>
            <person name="Yang W."/>
            <person name="Lou X."/>
            <person name="Chen J."/>
            <person name="Feng M."/>
            <person name="Jian J."/>
            <person name="Zhang X."/>
            <person name="Luo G."/>
            <person name="Jiang Y."/>
            <person name="Liu J."/>
            <person name="Wang Z."/>
            <person name="Sha Y."/>
            <person name="Zhang B."/>
            <person name="Wu H."/>
            <person name="Tang D."/>
            <person name="Shen Q."/>
            <person name="Xue P."/>
            <person name="Zou S."/>
            <person name="Wang X."/>
            <person name="Liu X."/>
            <person name="Wang F."/>
            <person name="Yang Y."/>
            <person name="An X."/>
            <person name="Dong Z."/>
            <person name="Zhang K."/>
            <person name="Zhang X."/>
            <person name="Luo M.C."/>
            <person name="Dvorak J."/>
            <person name="Tong Y."/>
            <person name="Wang J."/>
            <person name="Yang H."/>
            <person name="Li Z."/>
            <person name="Wang D."/>
            <person name="Zhang A."/>
            <person name="Wang J."/>
        </authorList>
    </citation>
    <scope>NUCLEOTIDE SEQUENCE</scope>
    <source>
        <strain evidence="2">cv. G1812</strain>
    </source>
</reference>
<keyword evidence="2" id="KW-1185">Reference proteome</keyword>
<dbReference type="Gramene" id="TuG1812G0100001756.01.T03">
    <property type="protein sequence ID" value="TuG1812G0100001756.01.T03"/>
    <property type="gene ID" value="TuG1812G0100001756.01"/>
</dbReference>
<dbReference type="Gramene" id="TuG1812G0100001677.01.T04">
    <property type="protein sequence ID" value="TuG1812G0100001677.01.T04"/>
    <property type="gene ID" value="TuG1812G0100001677.01"/>
</dbReference>
<dbReference type="Gramene" id="TuG1812G0100001756.01.T04">
    <property type="protein sequence ID" value="TuG1812G0100001756.01.T04"/>
    <property type="gene ID" value="TuG1812G0100001756.01"/>
</dbReference>
<name>A0A8R7JXN1_TRIUA</name>
<proteinExistence type="predicted"/>
<protein>
    <submittedName>
        <fullName evidence="1">Uncharacterized protein</fullName>
    </submittedName>
</protein>
<organism evidence="1 2">
    <name type="scientific">Triticum urartu</name>
    <name type="common">Red wild einkorn</name>
    <name type="synonym">Crithodium urartu</name>
    <dbReference type="NCBI Taxonomy" id="4572"/>
    <lineage>
        <taxon>Eukaryota</taxon>
        <taxon>Viridiplantae</taxon>
        <taxon>Streptophyta</taxon>
        <taxon>Embryophyta</taxon>
        <taxon>Tracheophyta</taxon>
        <taxon>Spermatophyta</taxon>
        <taxon>Magnoliopsida</taxon>
        <taxon>Liliopsida</taxon>
        <taxon>Poales</taxon>
        <taxon>Poaceae</taxon>
        <taxon>BOP clade</taxon>
        <taxon>Pooideae</taxon>
        <taxon>Triticodae</taxon>
        <taxon>Triticeae</taxon>
        <taxon>Triticinae</taxon>
        <taxon>Triticum</taxon>
    </lineage>
</organism>
<dbReference type="EnsemblPlants" id="TuG1812G0100001755.01.T04">
    <property type="protein sequence ID" value="TuG1812G0100001755.01.T04"/>
    <property type="gene ID" value="TuG1812G0100001755.01"/>
</dbReference>
<dbReference type="Gramene" id="TuG1812G0100001755.01.T02">
    <property type="protein sequence ID" value="TuG1812G0100001755.01.T02"/>
    <property type="gene ID" value="TuG1812G0100001755.01"/>
</dbReference>
<dbReference type="Proteomes" id="UP000015106">
    <property type="component" value="Chromosome 1"/>
</dbReference>
<accession>A0A8R7JXN1</accession>
<dbReference type="Gramene" id="TuG1812G0100001677.01.T03">
    <property type="protein sequence ID" value="TuG1812G0100001677.01.T03"/>
    <property type="gene ID" value="TuG1812G0100001677.01"/>
</dbReference>
<dbReference type="EnsemblPlants" id="TuG1812G0100001677.01.T02">
    <property type="protein sequence ID" value="TuG1812G0100001677.01.T02"/>
    <property type="gene ID" value="TuG1812G0100001677.01"/>
</dbReference>
<evidence type="ECO:0000313" key="2">
    <source>
        <dbReference type="Proteomes" id="UP000015106"/>
    </source>
</evidence>
<dbReference type="Gramene" id="TuG1812G0100001677.01.T02">
    <property type="protein sequence ID" value="TuG1812G0100001677.01.T02"/>
    <property type="gene ID" value="TuG1812G0100001677.01"/>
</dbReference>
<dbReference type="Gramene" id="TuG1812G0100001755.01.T03">
    <property type="protein sequence ID" value="TuG1812G0100001755.01.T03"/>
    <property type="gene ID" value="TuG1812G0100001755.01"/>
</dbReference>
<dbReference type="Gramene" id="TuG1812G0100001755.01.T04">
    <property type="protein sequence ID" value="TuG1812G0100001755.01.T04"/>
    <property type="gene ID" value="TuG1812G0100001755.01"/>
</dbReference>
<dbReference type="AlphaFoldDB" id="A0A8R7JXN1"/>
<evidence type="ECO:0000313" key="1">
    <source>
        <dbReference type="EnsemblPlants" id="TuG1812G0100001755.01.T04"/>
    </source>
</evidence>
<reference evidence="1" key="2">
    <citation type="submission" date="2018-03" db="EMBL/GenBank/DDBJ databases">
        <title>The Triticum urartu genome reveals the dynamic nature of wheat genome evolution.</title>
        <authorList>
            <person name="Ling H."/>
            <person name="Ma B."/>
            <person name="Shi X."/>
            <person name="Liu H."/>
            <person name="Dong L."/>
            <person name="Sun H."/>
            <person name="Cao Y."/>
            <person name="Gao Q."/>
            <person name="Zheng S."/>
            <person name="Li Y."/>
            <person name="Yu Y."/>
            <person name="Du H."/>
            <person name="Qi M."/>
            <person name="Li Y."/>
            <person name="Yu H."/>
            <person name="Cui Y."/>
            <person name="Wang N."/>
            <person name="Chen C."/>
            <person name="Wu H."/>
            <person name="Zhao Y."/>
            <person name="Zhang J."/>
            <person name="Li Y."/>
            <person name="Zhou W."/>
            <person name="Zhang B."/>
            <person name="Hu W."/>
            <person name="Eijk M."/>
            <person name="Tang J."/>
            <person name="Witsenboer H."/>
            <person name="Zhao S."/>
            <person name="Li Z."/>
            <person name="Zhang A."/>
            <person name="Wang D."/>
            <person name="Liang C."/>
        </authorList>
    </citation>
    <scope>NUCLEOTIDE SEQUENCE [LARGE SCALE GENOMIC DNA]</scope>
    <source>
        <strain evidence="1">cv. G1812</strain>
    </source>
</reference>
<dbReference type="EnsemblPlants" id="TuG1812G0100001756.01.T03">
    <property type="protein sequence ID" value="TuG1812G0100001756.01.T03"/>
    <property type="gene ID" value="TuG1812G0100001756.01"/>
</dbReference>